<keyword evidence="10" id="KW-1133">Transmembrane helix</keyword>
<evidence type="ECO:0000256" key="5">
    <source>
        <dbReference type="ARBA" id="ARBA00022741"/>
    </source>
</evidence>
<proteinExistence type="predicted"/>
<dbReference type="AlphaFoldDB" id="A0A219B1T1"/>
<keyword evidence="13" id="KW-1185">Reference proteome</keyword>
<dbReference type="EC" id="2.7.13.3" evidence="2"/>
<accession>A0A219B1T1</accession>
<keyword evidence="4" id="KW-0808">Transferase</keyword>
<evidence type="ECO:0000256" key="6">
    <source>
        <dbReference type="ARBA" id="ARBA00022777"/>
    </source>
</evidence>
<dbReference type="Gene3D" id="3.30.450.20">
    <property type="entry name" value="PAS domain"/>
    <property type="match status" value="1"/>
</dbReference>
<dbReference type="PANTHER" id="PTHR41523:SF8">
    <property type="entry name" value="ETHYLENE RESPONSE SENSOR PROTEIN"/>
    <property type="match status" value="1"/>
</dbReference>
<dbReference type="RefSeq" id="WP_088710874.1">
    <property type="nucleotide sequence ID" value="NZ_NFZT01000001.1"/>
</dbReference>
<sequence>MSDREEVSTDQATQPPRPLARKVLIVLSLALAPLGILAALLSVASYVDARQLRMLAVEDRALDLAEEVNRLTEVDNRFLRTLAVRFEDIRNRTRCEESLGRIVAARPLFAEISIRSLDGTEICSSPQEYGRLLQSEWERAERLLGSGERQSTLFFGENGQTLVYALRNGDGADTAGSQIFAVIPMAEMRGRLSRLERPAGSTVSVQLSETPQGESPEPVRTESSSSGSYAVLAPTRLAGLNIRYEEEISTLPPRRAVSIILPPLMWLAALLIAWITLRKLVLKPLKTMRQGLEERTATGNASPLAPRVGDTLEFLTFASAFDTLAAKQRQNRRNLERSLEAQQRLVREVHHRVKNNLQIVTSLLSIKGRDTGNDAERGVYGAIQMRVEALALVHRWLYADDPNRGVDLCALVNDLMANLETGIESVYNLEAQFKTKLDGAFVGQDTAVPLAFLITELVASEARGHERALPLEAVLELRTAGEFLDMTLSGPTLTGADVIGDASTATSRIIVGMARQLRAELQFDEEDRAYRLRFPSGKASCGKDEDEAADRD</sequence>
<evidence type="ECO:0000313" key="13">
    <source>
        <dbReference type="Proteomes" id="UP000198462"/>
    </source>
</evidence>
<dbReference type="PANTHER" id="PTHR41523">
    <property type="entry name" value="TWO-COMPONENT SYSTEM SENSOR PROTEIN"/>
    <property type="match status" value="1"/>
</dbReference>
<feature type="domain" description="Signal transduction histidine kinase subgroup 2 dimerisation and phosphoacceptor" evidence="11">
    <location>
        <begin position="348"/>
        <end position="419"/>
    </location>
</feature>
<keyword evidence="5" id="KW-0547">Nucleotide-binding</keyword>
<evidence type="ECO:0000256" key="3">
    <source>
        <dbReference type="ARBA" id="ARBA00022553"/>
    </source>
</evidence>
<dbReference type="InterPro" id="IPR011495">
    <property type="entry name" value="Sig_transdc_His_kin_sub2_dim/P"/>
</dbReference>
<gene>
    <name evidence="12" type="ORF">B5C34_00475</name>
</gene>
<evidence type="ECO:0000256" key="1">
    <source>
        <dbReference type="ARBA" id="ARBA00000085"/>
    </source>
</evidence>
<dbReference type="GO" id="GO:0004673">
    <property type="term" value="F:protein histidine kinase activity"/>
    <property type="evidence" value="ECO:0007669"/>
    <property type="project" value="UniProtKB-EC"/>
</dbReference>
<evidence type="ECO:0000256" key="4">
    <source>
        <dbReference type="ARBA" id="ARBA00022679"/>
    </source>
</evidence>
<keyword evidence="6" id="KW-0418">Kinase</keyword>
<comment type="catalytic activity">
    <reaction evidence="1">
        <text>ATP + protein L-histidine = ADP + protein N-phospho-L-histidine.</text>
        <dbReference type="EC" id="2.7.13.3"/>
    </reaction>
</comment>
<feature type="transmembrane region" description="Helical" evidence="10">
    <location>
        <begin position="23"/>
        <end position="47"/>
    </location>
</feature>
<keyword evidence="8" id="KW-0175">Coiled coil</keyword>
<evidence type="ECO:0000256" key="10">
    <source>
        <dbReference type="SAM" id="Phobius"/>
    </source>
</evidence>
<keyword evidence="10" id="KW-0472">Membrane</keyword>
<dbReference type="EMBL" id="NFZT01000001">
    <property type="protein sequence ID" value="OWV32076.1"/>
    <property type="molecule type" value="Genomic_DNA"/>
</dbReference>
<keyword evidence="10" id="KW-0812">Transmembrane</keyword>
<dbReference type="GO" id="GO:0005524">
    <property type="term" value="F:ATP binding"/>
    <property type="evidence" value="ECO:0007669"/>
    <property type="project" value="UniProtKB-KW"/>
</dbReference>
<evidence type="ECO:0000313" key="12">
    <source>
        <dbReference type="EMBL" id="OWV32076.1"/>
    </source>
</evidence>
<protein>
    <recommendedName>
        <fullName evidence="2">histidine kinase</fullName>
        <ecNumber evidence="2">2.7.13.3</ecNumber>
    </recommendedName>
</protein>
<feature type="transmembrane region" description="Helical" evidence="10">
    <location>
        <begin position="256"/>
        <end position="277"/>
    </location>
</feature>
<reference evidence="13" key="1">
    <citation type="submission" date="2017-05" db="EMBL/GenBank/DDBJ databases">
        <authorList>
            <person name="Lin X."/>
        </authorList>
    </citation>
    <scope>NUCLEOTIDE SEQUENCE [LARGE SCALE GENOMIC DNA]</scope>
    <source>
        <strain evidence="13">JLT2012</strain>
    </source>
</reference>
<organism evidence="12 13">
    <name type="scientific">Pacificimonas flava</name>
    <dbReference type="NCBI Taxonomy" id="1234595"/>
    <lineage>
        <taxon>Bacteria</taxon>
        <taxon>Pseudomonadati</taxon>
        <taxon>Pseudomonadota</taxon>
        <taxon>Alphaproteobacteria</taxon>
        <taxon>Sphingomonadales</taxon>
        <taxon>Sphingosinicellaceae</taxon>
        <taxon>Pacificimonas</taxon>
    </lineage>
</organism>
<keyword evidence="7" id="KW-0067">ATP-binding</keyword>
<dbReference type="OrthoDB" id="9767435at2"/>
<feature type="region of interest" description="Disordered" evidence="9">
    <location>
        <begin position="200"/>
        <end position="227"/>
    </location>
</feature>
<evidence type="ECO:0000256" key="7">
    <source>
        <dbReference type="ARBA" id="ARBA00022840"/>
    </source>
</evidence>
<evidence type="ECO:0000256" key="9">
    <source>
        <dbReference type="SAM" id="MobiDB-lite"/>
    </source>
</evidence>
<evidence type="ECO:0000259" key="11">
    <source>
        <dbReference type="Pfam" id="PF07568"/>
    </source>
</evidence>
<dbReference type="Pfam" id="PF07568">
    <property type="entry name" value="HisKA_2"/>
    <property type="match status" value="1"/>
</dbReference>
<name>A0A219B1T1_9SPHN</name>
<evidence type="ECO:0000256" key="8">
    <source>
        <dbReference type="SAM" id="Coils"/>
    </source>
</evidence>
<dbReference type="Proteomes" id="UP000198462">
    <property type="component" value="Unassembled WGS sequence"/>
</dbReference>
<feature type="compositionally biased region" description="Polar residues" evidence="9">
    <location>
        <begin position="201"/>
        <end position="213"/>
    </location>
</feature>
<keyword evidence="3" id="KW-0597">Phosphoprotein</keyword>
<comment type="caution">
    <text evidence="12">The sequence shown here is derived from an EMBL/GenBank/DDBJ whole genome shotgun (WGS) entry which is preliminary data.</text>
</comment>
<feature type="coiled-coil region" evidence="8">
    <location>
        <begin position="325"/>
        <end position="352"/>
    </location>
</feature>
<evidence type="ECO:0000256" key="2">
    <source>
        <dbReference type="ARBA" id="ARBA00012438"/>
    </source>
</evidence>